<keyword evidence="3" id="KW-1185">Reference proteome</keyword>
<evidence type="ECO:0000313" key="2">
    <source>
        <dbReference type="EMBL" id="KAF7366625.1"/>
    </source>
</evidence>
<accession>A0A8H7D9U7</accession>
<protein>
    <submittedName>
        <fullName evidence="2">Uncharacterized protein</fullName>
    </submittedName>
</protein>
<feature type="region of interest" description="Disordered" evidence="1">
    <location>
        <begin position="182"/>
        <end position="209"/>
    </location>
</feature>
<dbReference type="EMBL" id="JACAZH010000006">
    <property type="protein sequence ID" value="KAF7366625.1"/>
    <property type="molecule type" value="Genomic_DNA"/>
</dbReference>
<organism evidence="2 3">
    <name type="scientific">Mycena sanguinolenta</name>
    <dbReference type="NCBI Taxonomy" id="230812"/>
    <lineage>
        <taxon>Eukaryota</taxon>
        <taxon>Fungi</taxon>
        <taxon>Dikarya</taxon>
        <taxon>Basidiomycota</taxon>
        <taxon>Agaricomycotina</taxon>
        <taxon>Agaricomycetes</taxon>
        <taxon>Agaricomycetidae</taxon>
        <taxon>Agaricales</taxon>
        <taxon>Marasmiineae</taxon>
        <taxon>Mycenaceae</taxon>
        <taxon>Mycena</taxon>
    </lineage>
</organism>
<evidence type="ECO:0000313" key="3">
    <source>
        <dbReference type="Proteomes" id="UP000623467"/>
    </source>
</evidence>
<evidence type="ECO:0000256" key="1">
    <source>
        <dbReference type="SAM" id="MobiDB-lite"/>
    </source>
</evidence>
<gene>
    <name evidence="2" type="ORF">MSAN_00920400</name>
</gene>
<feature type="region of interest" description="Disordered" evidence="1">
    <location>
        <begin position="362"/>
        <end position="382"/>
    </location>
</feature>
<dbReference type="Proteomes" id="UP000623467">
    <property type="component" value="Unassembled WGS sequence"/>
</dbReference>
<comment type="caution">
    <text evidence="2">The sequence shown here is derived from an EMBL/GenBank/DDBJ whole genome shotgun (WGS) entry which is preliminary data.</text>
</comment>
<dbReference type="AlphaFoldDB" id="A0A8H7D9U7"/>
<reference evidence="2" key="1">
    <citation type="submission" date="2020-05" db="EMBL/GenBank/DDBJ databases">
        <title>Mycena genomes resolve the evolution of fungal bioluminescence.</title>
        <authorList>
            <person name="Tsai I.J."/>
        </authorList>
    </citation>
    <scope>NUCLEOTIDE SEQUENCE</scope>
    <source>
        <strain evidence="2">160909Yilan</strain>
    </source>
</reference>
<feature type="compositionally biased region" description="Basic and acidic residues" evidence="1">
    <location>
        <begin position="367"/>
        <end position="382"/>
    </location>
</feature>
<name>A0A8H7D9U7_9AGAR</name>
<proteinExistence type="predicted"/>
<sequence>MPLHGARTSKKRIDALASARTFGSSQTTTATTTTVISRIQHARSRLFRLALDVHGAATVDALEERIVQDSRVCAVTAGVAVLTAACTLEHHAARAAVRLAAHAFRGCQVPRLASRATESRPNAWRHRAAAAEEDSSAEIARYVRTPPYAFAKPRRARLARSPASSKLPATCNAPRSPCPACTQSSVPHQAPPLHGRKTANDARTTCRSGGLPPDARFSLVLARNAGQQTLASERGISGIRFALAARSNTGILHVQSIESGVRTAAPHHAECAGLAEREPVEHHSRARRLQRVEVQHPRRTHCAPQRQVRAFCGGRAVTFLMHELGSGATLGAGLRIAIIALVRSGARYASCGVGSHSRCQACTQGRTQDEDRAPPEARARAP</sequence>